<dbReference type="Proteomes" id="UP000230842">
    <property type="component" value="Unassembled WGS sequence"/>
</dbReference>
<dbReference type="Gene3D" id="1.10.357.10">
    <property type="entry name" value="Tetracycline Repressor, domain 2"/>
    <property type="match status" value="1"/>
</dbReference>
<sequence>MTTAPTRRETQRQATLDEIVVTARRMVAGGEEISLRAVATAMGMTAPALYRYVDNIEDLSQRVAGSVYDDLLDLMLEASGPYAPDPASEIVAGAAAFRRWSLAHRGEFALTFANPVIGASASKHGEGPCAESGMRFGGFFGERVAQLWSERGFSDLPAAPSGPADAEAIAAVHEKPGVGELPERAQWAFLRAWSRLYGTVTLETFGHVSDGVVESGALFQDTMRECGRLLGLGDRADELQVVVDAVLSA</sequence>
<dbReference type="Pfam" id="PF13305">
    <property type="entry name" value="TetR_C_33"/>
    <property type="match status" value="1"/>
</dbReference>
<evidence type="ECO:0000259" key="3">
    <source>
        <dbReference type="Pfam" id="PF13305"/>
    </source>
</evidence>
<comment type="caution">
    <text evidence="4">The sequence shown here is derived from an EMBL/GenBank/DDBJ whole genome shotgun (WGS) entry which is preliminary data.</text>
</comment>
<dbReference type="OrthoDB" id="3210322at2"/>
<evidence type="ECO:0000256" key="1">
    <source>
        <dbReference type="ARBA" id="ARBA00023015"/>
    </source>
</evidence>
<dbReference type="AlphaFoldDB" id="A0A0B2BLF8"/>
<organism evidence="4 5">
    <name type="scientific">Mumia flava</name>
    <dbReference type="NCBI Taxonomy" id="1348852"/>
    <lineage>
        <taxon>Bacteria</taxon>
        <taxon>Bacillati</taxon>
        <taxon>Actinomycetota</taxon>
        <taxon>Actinomycetes</taxon>
        <taxon>Propionibacteriales</taxon>
        <taxon>Nocardioidaceae</taxon>
        <taxon>Mumia</taxon>
    </lineage>
</organism>
<reference evidence="4 5" key="1">
    <citation type="submission" date="2017-11" db="EMBL/GenBank/DDBJ databases">
        <title>Genomic Encyclopedia of Archaeal and Bacterial Type Strains, Phase II (KMG-II): From Individual Species to Whole Genera.</title>
        <authorList>
            <person name="Goeker M."/>
        </authorList>
    </citation>
    <scope>NUCLEOTIDE SEQUENCE [LARGE SCALE GENOMIC DNA]</scope>
    <source>
        <strain evidence="4 5">DSM 27763</strain>
    </source>
</reference>
<keyword evidence="2" id="KW-0804">Transcription</keyword>
<keyword evidence="1" id="KW-0805">Transcription regulation</keyword>
<gene>
    <name evidence="4" type="ORF">CLV56_0422</name>
</gene>
<name>A0A0B2BLF8_9ACTN</name>
<feature type="domain" description="HTH-type transcriptional regulator MT1864/Rv1816-like C-terminal" evidence="3">
    <location>
        <begin position="91"/>
        <end position="224"/>
    </location>
</feature>
<keyword evidence="5" id="KW-1185">Reference proteome</keyword>
<dbReference type="SUPFAM" id="SSF46689">
    <property type="entry name" value="Homeodomain-like"/>
    <property type="match status" value="1"/>
</dbReference>
<evidence type="ECO:0000313" key="5">
    <source>
        <dbReference type="Proteomes" id="UP000230842"/>
    </source>
</evidence>
<dbReference type="SUPFAM" id="SSF48498">
    <property type="entry name" value="Tetracyclin repressor-like, C-terminal domain"/>
    <property type="match status" value="1"/>
</dbReference>
<dbReference type="InterPro" id="IPR009057">
    <property type="entry name" value="Homeodomain-like_sf"/>
</dbReference>
<dbReference type="InterPro" id="IPR025996">
    <property type="entry name" value="MT1864/Rv1816-like_C"/>
</dbReference>
<evidence type="ECO:0000256" key="2">
    <source>
        <dbReference type="ARBA" id="ARBA00023163"/>
    </source>
</evidence>
<accession>A0A0B2BLF8</accession>
<dbReference type="RefSeq" id="WP_039343757.1">
    <property type="nucleotide sequence ID" value="NZ_PGEZ01000001.1"/>
</dbReference>
<dbReference type="EMBL" id="PGEZ01000001">
    <property type="protein sequence ID" value="PJJ56218.1"/>
    <property type="molecule type" value="Genomic_DNA"/>
</dbReference>
<protein>
    <recommendedName>
        <fullName evidence="3">HTH-type transcriptional regulator MT1864/Rv1816-like C-terminal domain-containing protein</fullName>
    </recommendedName>
</protein>
<dbReference type="InterPro" id="IPR036271">
    <property type="entry name" value="Tet_transcr_reg_TetR-rel_C_sf"/>
</dbReference>
<evidence type="ECO:0000313" key="4">
    <source>
        <dbReference type="EMBL" id="PJJ56218.1"/>
    </source>
</evidence>
<proteinExistence type="predicted"/>